<protein>
    <recommendedName>
        <fullName evidence="7">Ribonuclease P protein component 1</fullName>
        <shortName evidence="7">RNase P component 1</shortName>
        <ecNumber evidence="7">3.1.26.5</ecNumber>
    </recommendedName>
    <alternativeName>
        <fullName evidence="7">Rpp29</fullName>
    </alternativeName>
</protein>
<proteinExistence type="inferred from homology"/>
<dbReference type="InterPro" id="IPR002730">
    <property type="entry name" value="Rpp29/RNP1"/>
</dbReference>
<accession>A0A5C0XT20</accession>
<comment type="catalytic activity">
    <reaction evidence="7">
        <text>Endonucleolytic cleavage of RNA, removing 5'-extranucleotides from tRNA precursor.</text>
        <dbReference type="EC" id="3.1.26.5"/>
    </reaction>
</comment>
<dbReference type="SMR" id="A0A5C0XT20"/>
<sequence>MWRNSEERENRTSGRSQGSYQEIIGRTWIFRGAHRGRVNKKNIVWHELIGLKVRVVNSTHPGYVGIEGYVIDETRNMLVIAGENKVWKVPKDVCIFEFETWDGTKIKISGEKLVGRPEMRLKKRWRK</sequence>
<dbReference type="GO" id="GO:0001682">
    <property type="term" value="P:tRNA 5'-leader removal"/>
    <property type="evidence" value="ECO:0007669"/>
    <property type="project" value="UniProtKB-UniRule"/>
</dbReference>
<evidence type="ECO:0000313" key="8">
    <source>
        <dbReference type="EMBL" id="QEK79418.1"/>
    </source>
</evidence>
<dbReference type="GO" id="GO:0005737">
    <property type="term" value="C:cytoplasm"/>
    <property type="evidence" value="ECO:0007669"/>
    <property type="project" value="UniProtKB-SubCell"/>
</dbReference>
<dbReference type="SUPFAM" id="SSF101744">
    <property type="entry name" value="Rof/RNase P subunit-like"/>
    <property type="match status" value="1"/>
</dbReference>
<dbReference type="GO" id="GO:0030677">
    <property type="term" value="C:ribonuclease P complex"/>
    <property type="evidence" value="ECO:0007669"/>
    <property type="project" value="UniProtKB-UniRule"/>
</dbReference>
<comment type="subcellular location">
    <subcellularLocation>
        <location evidence="7">Cytoplasm</location>
    </subcellularLocation>
</comment>
<comment type="similarity">
    <text evidence="1 7">Belongs to the eukaryotic/archaeal RNase P protein component 1 family.</text>
</comment>
<dbReference type="InterPro" id="IPR023534">
    <property type="entry name" value="Rof/RNase_P-like"/>
</dbReference>
<reference evidence="8 9" key="1">
    <citation type="submission" date="2017-08" db="EMBL/GenBank/DDBJ databases">
        <title>Resequencing and Reannotation of the genome of Pyrococcus furiosus type strain DSM3638.</title>
        <authorList>
            <person name="Reichelt R.M."/>
            <person name="Bunk B."/>
        </authorList>
    </citation>
    <scope>NUCLEOTIDE SEQUENCE [LARGE SCALE GENOMIC DNA]</scope>
    <source>
        <strain evidence="8 9">DSM 3638</strain>
    </source>
</reference>
<dbReference type="Pfam" id="PF01868">
    <property type="entry name" value="RNase_P-MRP_p29"/>
    <property type="match status" value="1"/>
</dbReference>
<dbReference type="EMBL" id="CP023154">
    <property type="protein sequence ID" value="QEK79418.1"/>
    <property type="molecule type" value="Genomic_DNA"/>
</dbReference>
<comment type="subunit">
    <text evidence="7">Consists of a catalytic RNA component and at least 4-5 protein subunits.</text>
</comment>
<organism evidence="8 9">
    <name type="scientific">Pyrococcus furiosus (strain ATCC 43587 / DSM 3638 / JCM 8422 / Vc1)</name>
    <dbReference type="NCBI Taxonomy" id="186497"/>
    <lineage>
        <taxon>Archaea</taxon>
        <taxon>Methanobacteriati</taxon>
        <taxon>Methanobacteriota</taxon>
        <taxon>Thermococci</taxon>
        <taxon>Thermococcales</taxon>
        <taxon>Thermococcaceae</taxon>
        <taxon>Pyrococcus</taxon>
    </lineage>
</organism>
<dbReference type="GO" id="GO:0033204">
    <property type="term" value="F:ribonuclease P RNA binding"/>
    <property type="evidence" value="ECO:0007669"/>
    <property type="project" value="InterPro"/>
</dbReference>
<dbReference type="OrthoDB" id="39019at2157"/>
<evidence type="ECO:0000256" key="5">
    <source>
        <dbReference type="ARBA" id="ARBA00022759"/>
    </source>
</evidence>
<dbReference type="NCBIfam" id="NF046110">
    <property type="entry name" value="RNaseP1Mthb"/>
    <property type="match status" value="1"/>
</dbReference>
<keyword evidence="3 7" id="KW-0819">tRNA processing</keyword>
<dbReference type="InterPro" id="IPR036980">
    <property type="entry name" value="RNase_P/MRP_Rpp29_sf"/>
</dbReference>
<dbReference type="HAMAP" id="MF_00754">
    <property type="entry name" value="RNase_P_1"/>
    <property type="match status" value="1"/>
</dbReference>
<evidence type="ECO:0000256" key="1">
    <source>
        <dbReference type="ARBA" id="ARBA00006181"/>
    </source>
</evidence>
<dbReference type="RefSeq" id="WP_011012957.1">
    <property type="nucleotide sequence ID" value="NC_003413.1"/>
</dbReference>
<evidence type="ECO:0000256" key="4">
    <source>
        <dbReference type="ARBA" id="ARBA00022722"/>
    </source>
</evidence>
<dbReference type="FunFam" id="2.30.30.210:FF:000015">
    <property type="entry name" value="Ribonuclease P protein component 1"/>
    <property type="match status" value="1"/>
</dbReference>
<dbReference type="InterPro" id="IPR016848">
    <property type="entry name" value="RNase_P/MRP_Rpp29-subunit"/>
</dbReference>
<dbReference type="PANTHER" id="PTHR13348">
    <property type="entry name" value="RIBONUCLEASE P SUBUNIT P29"/>
    <property type="match status" value="1"/>
</dbReference>
<dbReference type="GO" id="GO:0004526">
    <property type="term" value="F:ribonuclease P activity"/>
    <property type="evidence" value="ECO:0007669"/>
    <property type="project" value="UniProtKB-UniRule"/>
</dbReference>
<dbReference type="GeneID" id="24883650"/>
<evidence type="ECO:0000256" key="6">
    <source>
        <dbReference type="ARBA" id="ARBA00022801"/>
    </source>
</evidence>
<evidence type="ECO:0000256" key="2">
    <source>
        <dbReference type="ARBA" id="ARBA00022490"/>
    </source>
</evidence>
<dbReference type="GO" id="GO:0000172">
    <property type="term" value="C:ribonuclease MRP complex"/>
    <property type="evidence" value="ECO:0007669"/>
    <property type="project" value="InterPro"/>
</dbReference>
<dbReference type="SMART" id="SM00538">
    <property type="entry name" value="POP4"/>
    <property type="match status" value="1"/>
</dbReference>
<keyword evidence="6 7" id="KW-0378">Hydrolase</keyword>
<dbReference type="EC" id="3.1.26.5" evidence="7"/>
<dbReference type="Proteomes" id="UP000324354">
    <property type="component" value="Chromosome"/>
</dbReference>
<comment type="function">
    <text evidence="7">Part of ribonuclease P, a protein complex that generates mature tRNA molecules by cleaving their 5'-ends.</text>
</comment>
<keyword evidence="4 7" id="KW-0540">Nuclease</keyword>
<dbReference type="Gene3D" id="2.30.30.210">
    <property type="entry name" value="Ribonuclease P/MRP, subunit p29"/>
    <property type="match status" value="1"/>
</dbReference>
<evidence type="ECO:0000256" key="3">
    <source>
        <dbReference type="ARBA" id="ARBA00022694"/>
    </source>
</evidence>
<dbReference type="PANTHER" id="PTHR13348:SF0">
    <property type="entry name" value="RIBONUCLEASE P PROTEIN SUBUNIT P29"/>
    <property type="match status" value="1"/>
</dbReference>
<dbReference type="KEGG" id="pfu:PF1816"/>
<name>A0A5C0XT20_PYRFU</name>
<keyword evidence="5 7" id="KW-0255">Endonuclease</keyword>
<gene>
    <name evidence="7" type="primary">rnp1</name>
    <name evidence="8" type="ORF">PFDSM3638_09135</name>
</gene>
<keyword evidence="2 7" id="KW-0963">Cytoplasm</keyword>
<evidence type="ECO:0000313" key="9">
    <source>
        <dbReference type="Proteomes" id="UP000324354"/>
    </source>
</evidence>
<dbReference type="InterPro" id="IPR023538">
    <property type="entry name" value="RNP1"/>
</dbReference>
<dbReference type="AlphaFoldDB" id="A0A5C0XT20"/>
<dbReference type="GO" id="GO:0006364">
    <property type="term" value="P:rRNA processing"/>
    <property type="evidence" value="ECO:0007669"/>
    <property type="project" value="TreeGrafter"/>
</dbReference>
<evidence type="ECO:0000256" key="7">
    <source>
        <dbReference type="HAMAP-Rule" id="MF_00754"/>
    </source>
</evidence>